<protein>
    <submittedName>
        <fullName evidence="7">Site-specific integrase</fullName>
    </submittedName>
</protein>
<evidence type="ECO:0000313" key="9">
    <source>
        <dbReference type="Proteomes" id="UP001320972"/>
    </source>
</evidence>
<organism evidence="7 10">
    <name type="scientific">Natronoglomus mannanivorans</name>
    <dbReference type="NCBI Taxonomy" id="2979990"/>
    <lineage>
        <taxon>Archaea</taxon>
        <taxon>Methanobacteriati</taxon>
        <taxon>Methanobacteriota</taxon>
        <taxon>Stenosarchaea group</taxon>
        <taxon>Halobacteria</taxon>
        <taxon>Halobacteriales</taxon>
        <taxon>Natrialbaceae</taxon>
        <taxon>Natronoglomus</taxon>
    </lineage>
</organism>
<feature type="domain" description="Core-binding (CB)" evidence="6">
    <location>
        <begin position="13"/>
        <end position="98"/>
    </location>
</feature>
<evidence type="ECO:0000259" key="5">
    <source>
        <dbReference type="PROSITE" id="PS51898"/>
    </source>
</evidence>
<evidence type="ECO:0000256" key="2">
    <source>
        <dbReference type="ARBA" id="ARBA00023125"/>
    </source>
</evidence>
<keyword evidence="1" id="KW-0229">DNA integration</keyword>
<evidence type="ECO:0000256" key="3">
    <source>
        <dbReference type="ARBA" id="ARBA00023172"/>
    </source>
</evidence>
<dbReference type="Gene3D" id="1.10.150.130">
    <property type="match status" value="1"/>
</dbReference>
<dbReference type="InterPro" id="IPR011010">
    <property type="entry name" value="DNA_brk_join_enz"/>
</dbReference>
<proteinExistence type="predicted"/>
<reference evidence="7 9" key="1">
    <citation type="submission" date="2022-09" db="EMBL/GenBank/DDBJ databases">
        <title>Enrichment on poylsaccharides allowed isolation of novel metabolic and taxonomic groups of Haloarchaea.</title>
        <authorList>
            <person name="Sorokin D.Y."/>
            <person name="Elcheninov A.G."/>
            <person name="Khizhniak T.V."/>
            <person name="Kolganova T.V."/>
            <person name="Kublanov I.V."/>
        </authorList>
    </citation>
    <scope>NUCLEOTIDE SEQUENCE</scope>
    <source>
        <strain evidence="8 9">AArc-m2/3/4</strain>
        <strain evidence="7">AArc-xg1-1</strain>
    </source>
</reference>
<dbReference type="InterPro" id="IPR010998">
    <property type="entry name" value="Integrase_recombinase_N"/>
</dbReference>
<keyword evidence="9" id="KW-1185">Reference proteome</keyword>
<evidence type="ECO:0000313" key="10">
    <source>
        <dbReference type="Proteomes" id="UP001321018"/>
    </source>
</evidence>
<keyword evidence="2 4" id="KW-0238">DNA-binding</keyword>
<dbReference type="SUPFAM" id="SSF56349">
    <property type="entry name" value="DNA breaking-rejoining enzymes"/>
    <property type="match status" value="1"/>
</dbReference>
<name>A0AAP2Z1V8_9EURY</name>
<accession>A0AAP2Z1V8</accession>
<dbReference type="InterPro" id="IPR050090">
    <property type="entry name" value="Tyrosine_recombinase_XerCD"/>
</dbReference>
<evidence type="ECO:0000313" key="7">
    <source>
        <dbReference type="EMBL" id="MCU4743058.1"/>
    </source>
</evidence>
<dbReference type="InterPro" id="IPR002104">
    <property type="entry name" value="Integrase_catalytic"/>
</dbReference>
<dbReference type="GO" id="GO:0006310">
    <property type="term" value="P:DNA recombination"/>
    <property type="evidence" value="ECO:0007669"/>
    <property type="project" value="UniProtKB-KW"/>
</dbReference>
<dbReference type="CDD" id="cd00397">
    <property type="entry name" value="DNA_BRE_C"/>
    <property type="match status" value="1"/>
</dbReference>
<dbReference type="PANTHER" id="PTHR30349:SF41">
    <property type="entry name" value="INTEGRASE_RECOMBINASE PROTEIN MJ0367-RELATED"/>
    <property type="match status" value="1"/>
</dbReference>
<dbReference type="Proteomes" id="UP001320972">
    <property type="component" value="Unassembled WGS sequence"/>
</dbReference>
<dbReference type="Pfam" id="PF00589">
    <property type="entry name" value="Phage_integrase"/>
    <property type="match status" value="1"/>
</dbReference>
<dbReference type="AlphaFoldDB" id="A0AAP2Z1V8"/>
<evidence type="ECO:0000256" key="1">
    <source>
        <dbReference type="ARBA" id="ARBA00022908"/>
    </source>
</evidence>
<sequence length="377" mass="42168">METGSTGANPGEKTLERCIDDYLNTRQAETSAENMAYALESWREWLARRNADDFASIDPKCCREYAFHLAERVDAGEFAGSTARTYYSFVRAFLSFAVRDEQLDTNPAMTNRAVEPLPEDDGTGPQQFWTAGKRDALLRYADQQVDSALEHPVAPDSILRIRMRDRAIVTLLALSGVRGAEVFSEPRDDRRNGATWADIDFEANSLEVLGKSRETEHAPLPSRAARALRRYRAVLEPPTDEWPIFPSRHAASLHRAVRDGLQEDYSENRIDRLLENGDVDDLLRDHGIAPPSISTNGARSVMKRLCTRFDLEIDGEYLKPHGARRGLGHTFYSEGRAEDAQSALRHKSIETTHAAYSNIQAGETADRIDDVLGGDGE</sequence>
<dbReference type="InterPro" id="IPR013762">
    <property type="entry name" value="Integrase-like_cat_sf"/>
</dbReference>
<comment type="caution">
    <text evidence="7">The sequence shown here is derived from an EMBL/GenBank/DDBJ whole genome shotgun (WGS) entry which is preliminary data.</text>
</comment>
<dbReference type="GO" id="GO:0003677">
    <property type="term" value="F:DNA binding"/>
    <property type="evidence" value="ECO:0007669"/>
    <property type="project" value="UniProtKB-UniRule"/>
</dbReference>
<evidence type="ECO:0000313" key="8">
    <source>
        <dbReference type="EMBL" id="MCU4973851.1"/>
    </source>
</evidence>
<dbReference type="PROSITE" id="PS51898">
    <property type="entry name" value="TYR_RECOMBINASE"/>
    <property type="match status" value="1"/>
</dbReference>
<dbReference type="RefSeq" id="WP_338004876.1">
    <property type="nucleotide sequence ID" value="NZ_JAOPKA010000012.1"/>
</dbReference>
<dbReference type="EMBL" id="JAOPKA010000012">
    <property type="protein sequence ID" value="MCU4743058.1"/>
    <property type="molecule type" value="Genomic_DNA"/>
</dbReference>
<dbReference type="Pfam" id="PF13102">
    <property type="entry name" value="Phage_int_SAM_5"/>
    <property type="match status" value="1"/>
</dbReference>
<dbReference type="Proteomes" id="UP001321018">
    <property type="component" value="Unassembled WGS sequence"/>
</dbReference>
<dbReference type="EMBL" id="JAOPKB010000008">
    <property type="protein sequence ID" value="MCU4973851.1"/>
    <property type="molecule type" value="Genomic_DNA"/>
</dbReference>
<keyword evidence="3" id="KW-0233">DNA recombination</keyword>
<feature type="domain" description="Tyr recombinase" evidence="5">
    <location>
        <begin position="133"/>
        <end position="370"/>
    </location>
</feature>
<gene>
    <name evidence="8" type="ORF">OB955_14020</name>
    <name evidence="7" type="ORF">OB960_16855</name>
</gene>
<evidence type="ECO:0000256" key="4">
    <source>
        <dbReference type="PROSITE-ProRule" id="PRU01248"/>
    </source>
</evidence>
<dbReference type="Gene3D" id="1.10.443.10">
    <property type="entry name" value="Intergrase catalytic core"/>
    <property type="match status" value="1"/>
</dbReference>
<dbReference type="GO" id="GO:0015074">
    <property type="term" value="P:DNA integration"/>
    <property type="evidence" value="ECO:0007669"/>
    <property type="project" value="UniProtKB-KW"/>
</dbReference>
<dbReference type="InterPro" id="IPR044068">
    <property type="entry name" value="CB"/>
</dbReference>
<dbReference type="PANTHER" id="PTHR30349">
    <property type="entry name" value="PHAGE INTEGRASE-RELATED"/>
    <property type="match status" value="1"/>
</dbReference>
<evidence type="ECO:0000259" key="6">
    <source>
        <dbReference type="PROSITE" id="PS51900"/>
    </source>
</evidence>
<dbReference type="InterPro" id="IPR025269">
    <property type="entry name" value="SAM-like_dom"/>
</dbReference>
<dbReference type="PROSITE" id="PS51900">
    <property type="entry name" value="CB"/>
    <property type="match status" value="1"/>
</dbReference>